<evidence type="ECO:0000313" key="2">
    <source>
        <dbReference type="Proteomes" id="UP000320672"/>
    </source>
</evidence>
<dbReference type="KEGG" id="rml:FF011L_22010"/>
<dbReference type="EMBL" id="CP036262">
    <property type="protein sequence ID" value="QDS93431.1"/>
    <property type="molecule type" value="Genomic_DNA"/>
</dbReference>
<dbReference type="Proteomes" id="UP000320672">
    <property type="component" value="Chromosome"/>
</dbReference>
<sequence>MDDMETPSANPEGKWDFGRLLASGETNMVCLGFNKMNKPKEQRVEQCNALCVF</sequence>
<keyword evidence="2" id="KW-1185">Reference proteome</keyword>
<reference evidence="1 2" key="1">
    <citation type="submission" date="2019-02" db="EMBL/GenBank/DDBJ databases">
        <title>Deep-cultivation of Planctomycetes and their phenomic and genomic characterization uncovers novel biology.</title>
        <authorList>
            <person name="Wiegand S."/>
            <person name="Jogler M."/>
            <person name="Boedeker C."/>
            <person name="Pinto D."/>
            <person name="Vollmers J."/>
            <person name="Rivas-Marin E."/>
            <person name="Kohn T."/>
            <person name="Peeters S.H."/>
            <person name="Heuer A."/>
            <person name="Rast P."/>
            <person name="Oberbeckmann S."/>
            <person name="Bunk B."/>
            <person name="Jeske O."/>
            <person name="Meyerdierks A."/>
            <person name="Storesund J.E."/>
            <person name="Kallscheuer N."/>
            <person name="Luecker S."/>
            <person name="Lage O.M."/>
            <person name="Pohl T."/>
            <person name="Merkel B.J."/>
            <person name="Hornburger P."/>
            <person name="Mueller R.-W."/>
            <person name="Bruemmer F."/>
            <person name="Labrenz M."/>
            <person name="Spormann A.M."/>
            <person name="Op den Camp H."/>
            <person name="Overmann J."/>
            <person name="Amann R."/>
            <person name="Jetten M.S.M."/>
            <person name="Mascher T."/>
            <person name="Medema M.H."/>
            <person name="Devos D.P."/>
            <person name="Kaster A.-K."/>
            <person name="Ovreas L."/>
            <person name="Rohde M."/>
            <person name="Galperin M.Y."/>
            <person name="Jogler C."/>
        </authorList>
    </citation>
    <scope>NUCLEOTIDE SEQUENCE [LARGE SCALE GENOMIC DNA]</scope>
    <source>
        <strain evidence="1 2">FF011L</strain>
    </source>
</reference>
<accession>A0A517MEW5</accession>
<name>A0A517MEW5_9BACT</name>
<protein>
    <submittedName>
        <fullName evidence="1">Uncharacterized protein</fullName>
    </submittedName>
</protein>
<dbReference type="AlphaFoldDB" id="A0A517MEW5"/>
<gene>
    <name evidence="1" type="ORF">FF011L_22010</name>
</gene>
<evidence type="ECO:0000313" key="1">
    <source>
        <dbReference type="EMBL" id="QDS93431.1"/>
    </source>
</evidence>
<organism evidence="1 2">
    <name type="scientific">Roseimaritima multifibrata</name>
    <dbReference type="NCBI Taxonomy" id="1930274"/>
    <lineage>
        <taxon>Bacteria</taxon>
        <taxon>Pseudomonadati</taxon>
        <taxon>Planctomycetota</taxon>
        <taxon>Planctomycetia</taxon>
        <taxon>Pirellulales</taxon>
        <taxon>Pirellulaceae</taxon>
        <taxon>Roseimaritima</taxon>
    </lineage>
</organism>
<proteinExistence type="predicted"/>